<dbReference type="PANTHER" id="PTHR24133">
    <property type="entry name" value="ANKYRIN DOMAIN-CONTAINING"/>
    <property type="match status" value="1"/>
</dbReference>
<evidence type="ECO:0000256" key="1">
    <source>
        <dbReference type="PROSITE-ProRule" id="PRU00023"/>
    </source>
</evidence>
<dbReference type="Pfam" id="PF12796">
    <property type="entry name" value="Ank_2"/>
    <property type="match status" value="1"/>
</dbReference>
<keyword evidence="3" id="KW-1185">Reference proteome</keyword>
<reference evidence="2" key="2">
    <citation type="submission" date="2023-01" db="EMBL/GenBank/DDBJ databases">
        <authorList>
            <person name="Petersen C."/>
        </authorList>
    </citation>
    <scope>NUCLEOTIDE SEQUENCE</scope>
    <source>
        <strain evidence="2">IBT 12815</strain>
    </source>
</reference>
<proteinExistence type="predicted"/>
<comment type="caution">
    <text evidence="2">The sequence shown here is derived from an EMBL/GenBank/DDBJ whole genome shotgun (WGS) entry which is preliminary data.</text>
</comment>
<dbReference type="GeneID" id="81584318"/>
<feature type="repeat" description="ANK" evidence="1">
    <location>
        <begin position="239"/>
        <end position="271"/>
    </location>
</feature>
<gene>
    <name evidence="2" type="ORF">N7537_003018</name>
</gene>
<evidence type="ECO:0000313" key="3">
    <source>
        <dbReference type="Proteomes" id="UP001213799"/>
    </source>
</evidence>
<dbReference type="SMART" id="SM00248">
    <property type="entry name" value="ANK"/>
    <property type="match status" value="4"/>
</dbReference>
<dbReference type="Proteomes" id="UP001213799">
    <property type="component" value="Unassembled WGS sequence"/>
</dbReference>
<dbReference type="PANTHER" id="PTHR24133:SF40">
    <property type="entry name" value="ANKYRIN REPEAT DOMAIN 44"/>
    <property type="match status" value="1"/>
</dbReference>
<keyword evidence="1" id="KW-0040">ANK repeat</keyword>
<dbReference type="RefSeq" id="XP_056759071.1">
    <property type="nucleotide sequence ID" value="XM_056894076.1"/>
</dbReference>
<dbReference type="SUPFAM" id="SSF48403">
    <property type="entry name" value="Ankyrin repeat"/>
    <property type="match status" value="1"/>
</dbReference>
<dbReference type="PROSITE" id="PS50088">
    <property type="entry name" value="ANK_REPEAT"/>
    <property type="match status" value="2"/>
</dbReference>
<accession>A0AAD6EJL1</accession>
<dbReference type="InterPro" id="IPR052391">
    <property type="entry name" value="E3_Ligase-Neurotoxin"/>
</dbReference>
<dbReference type="PROSITE" id="PS50297">
    <property type="entry name" value="ANK_REP_REGION"/>
    <property type="match status" value="2"/>
</dbReference>
<evidence type="ECO:0000313" key="2">
    <source>
        <dbReference type="EMBL" id="KAJ5617904.1"/>
    </source>
</evidence>
<dbReference type="InterPro" id="IPR036770">
    <property type="entry name" value="Ankyrin_rpt-contain_sf"/>
</dbReference>
<dbReference type="InterPro" id="IPR002110">
    <property type="entry name" value="Ankyrin_rpt"/>
</dbReference>
<dbReference type="Gene3D" id="1.25.40.20">
    <property type="entry name" value="Ankyrin repeat-containing domain"/>
    <property type="match status" value="2"/>
</dbReference>
<dbReference type="Pfam" id="PF00023">
    <property type="entry name" value="Ank"/>
    <property type="match status" value="1"/>
</dbReference>
<dbReference type="AlphaFoldDB" id="A0AAD6EJL1"/>
<protein>
    <submittedName>
        <fullName evidence="2">Ankyrin repeat-containing domain protein</fullName>
    </submittedName>
</protein>
<sequence length="487" mass="54712">MAISLLYLPNELLLLLGEVSPLSVLNSLILTNRRLTELLHPILWRFEENADISLDLTDLSMEFQPSINSAVELLPYAISTNNTLIIKKVLQRSRLDYQSYPDTMNYMLQSAVDAGRYEWVQMLLTAMEEQHETFDTSTVLAMVQSMMDRNDLALTERLLQHSKISKKSWINLGKHALKLHNEQLLRIILDCNQIDPAPGQADLNHILHYGAMFGHVSSVALLSERGADVNMPGLDIEHPRDTPLHTAARGNNLNAVAWMINHGADINTRGSKEQMVVTAAIDKLRTLHLSPSHGPDICQRNCCRSPRLGLQPGSPAFGVEARQFDRYIMSLAFPTSPEMISLLLDQLDMAQIGEEILFRASFWRGNRLLLKELLARGISFAARREDNNVLHCIVGNTFDPFDDDQVQHNIDAAEFVIDVRPEALSEAGRDGNTPLHLAFDSQQPFLVTALLKRGASPHVHNNHGVTPLGFMPDYWGDMSQQMFAPYL</sequence>
<reference evidence="2" key="1">
    <citation type="journal article" date="2023" name="IMA Fungus">
        <title>Comparative genomic study of the Penicillium genus elucidates a diverse pangenome and 15 lateral gene transfer events.</title>
        <authorList>
            <person name="Petersen C."/>
            <person name="Sorensen T."/>
            <person name="Nielsen M.R."/>
            <person name="Sondergaard T.E."/>
            <person name="Sorensen J.L."/>
            <person name="Fitzpatrick D.A."/>
            <person name="Frisvad J.C."/>
            <person name="Nielsen K.L."/>
        </authorList>
    </citation>
    <scope>NUCLEOTIDE SEQUENCE</scope>
    <source>
        <strain evidence="2">IBT 12815</strain>
    </source>
</reference>
<dbReference type="EMBL" id="JAQJAE010000001">
    <property type="protein sequence ID" value="KAJ5617904.1"/>
    <property type="molecule type" value="Genomic_DNA"/>
</dbReference>
<feature type="repeat" description="ANK" evidence="1">
    <location>
        <begin position="430"/>
        <end position="462"/>
    </location>
</feature>
<organism evidence="2 3">
    <name type="scientific">Penicillium hordei</name>
    <dbReference type="NCBI Taxonomy" id="40994"/>
    <lineage>
        <taxon>Eukaryota</taxon>
        <taxon>Fungi</taxon>
        <taxon>Dikarya</taxon>
        <taxon>Ascomycota</taxon>
        <taxon>Pezizomycotina</taxon>
        <taxon>Eurotiomycetes</taxon>
        <taxon>Eurotiomycetidae</taxon>
        <taxon>Eurotiales</taxon>
        <taxon>Aspergillaceae</taxon>
        <taxon>Penicillium</taxon>
    </lineage>
</organism>
<name>A0AAD6EJL1_9EURO</name>